<sequence length="159" mass="17628">MTSSSVVVLCVTGILGLFGLFLVGMGGMVLRQGIKSRRWASVEGEVTYSEVVERRQVTARDETVRTEVSYEPVVEYRFTLGEETLTRKQLGLSQRTYARPLAEKVVKRYPVGQKVTVYYNPANREETALEVGVGWSWLIFMLVGAGLVGAAVWMGMTIG</sequence>
<feature type="domain" description="DUF3592" evidence="2">
    <location>
        <begin position="43"/>
        <end position="132"/>
    </location>
</feature>
<dbReference type="Proteomes" id="UP000050501">
    <property type="component" value="Unassembled WGS sequence"/>
</dbReference>
<reference evidence="3 4" key="1">
    <citation type="submission" date="2015-07" db="EMBL/GenBank/DDBJ databases">
        <title>Genome sequence of Levilinea saccharolytica DSM 16555.</title>
        <authorList>
            <person name="Hemp J."/>
            <person name="Ward L.M."/>
            <person name="Pace L.A."/>
            <person name="Fischer W.W."/>
        </authorList>
    </citation>
    <scope>NUCLEOTIDE SEQUENCE [LARGE SCALE GENOMIC DNA]</scope>
    <source>
        <strain evidence="3 4">KIBI-1</strain>
    </source>
</reference>
<name>A0A0P6XUA6_9CHLR</name>
<organism evidence="3 4">
    <name type="scientific">Levilinea saccharolytica</name>
    <dbReference type="NCBI Taxonomy" id="229921"/>
    <lineage>
        <taxon>Bacteria</taxon>
        <taxon>Bacillati</taxon>
        <taxon>Chloroflexota</taxon>
        <taxon>Anaerolineae</taxon>
        <taxon>Anaerolineales</taxon>
        <taxon>Anaerolineaceae</taxon>
        <taxon>Levilinea</taxon>
    </lineage>
</organism>
<dbReference type="Pfam" id="PF12158">
    <property type="entry name" value="DUF3592"/>
    <property type="match status" value="1"/>
</dbReference>
<gene>
    <name evidence="3" type="ORF">ADN01_05120</name>
</gene>
<evidence type="ECO:0000313" key="3">
    <source>
        <dbReference type="EMBL" id="KPL86990.1"/>
    </source>
</evidence>
<evidence type="ECO:0000313" key="4">
    <source>
        <dbReference type="Proteomes" id="UP000050501"/>
    </source>
</evidence>
<protein>
    <recommendedName>
        <fullName evidence="2">DUF3592 domain-containing protein</fullName>
    </recommendedName>
</protein>
<accession>A0A0P6XUA6</accession>
<dbReference type="InterPro" id="IPR021994">
    <property type="entry name" value="DUF3592"/>
</dbReference>
<evidence type="ECO:0000256" key="1">
    <source>
        <dbReference type="SAM" id="Phobius"/>
    </source>
</evidence>
<feature type="transmembrane region" description="Helical" evidence="1">
    <location>
        <begin position="134"/>
        <end position="156"/>
    </location>
</feature>
<dbReference type="AlphaFoldDB" id="A0A0P6XUA6"/>
<keyword evidence="1" id="KW-0472">Membrane</keyword>
<keyword evidence="1" id="KW-0812">Transmembrane</keyword>
<proteinExistence type="predicted"/>
<dbReference type="EMBL" id="LGCM01000020">
    <property type="protein sequence ID" value="KPL86990.1"/>
    <property type="molecule type" value="Genomic_DNA"/>
</dbReference>
<feature type="transmembrane region" description="Helical" evidence="1">
    <location>
        <begin position="6"/>
        <end position="30"/>
    </location>
</feature>
<keyword evidence="4" id="KW-1185">Reference proteome</keyword>
<dbReference type="STRING" id="229921.ADN01_05120"/>
<dbReference type="RefSeq" id="WP_075070982.1">
    <property type="nucleotide sequence ID" value="NZ_LGCM01000020.1"/>
</dbReference>
<comment type="caution">
    <text evidence="3">The sequence shown here is derived from an EMBL/GenBank/DDBJ whole genome shotgun (WGS) entry which is preliminary data.</text>
</comment>
<evidence type="ECO:0000259" key="2">
    <source>
        <dbReference type="Pfam" id="PF12158"/>
    </source>
</evidence>
<keyword evidence="1" id="KW-1133">Transmembrane helix</keyword>